<protein>
    <submittedName>
        <fullName evidence="2">Uncharacterized protein</fullName>
    </submittedName>
</protein>
<accession>A0AA46DCU2</accession>
<evidence type="ECO:0000313" key="2">
    <source>
        <dbReference type="EMBL" id="TCP06141.1"/>
    </source>
</evidence>
<reference evidence="2 3" key="1">
    <citation type="submission" date="2019-03" db="EMBL/GenBank/DDBJ databases">
        <title>Genomic Encyclopedia of Type Strains, Phase IV (KMG-IV): sequencing the most valuable type-strain genomes for metagenomic binning, comparative biology and taxonomic classification.</title>
        <authorList>
            <person name="Goeker M."/>
        </authorList>
    </citation>
    <scope>NUCLEOTIDE SEQUENCE [LARGE SCALE GENOMIC DNA]</scope>
    <source>
        <strain evidence="2 3">DSM 15264</strain>
    </source>
</reference>
<feature type="coiled-coil region" evidence="1">
    <location>
        <begin position="32"/>
        <end position="84"/>
    </location>
</feature>
<organism evidence="2 3">
    <name type="scientific">Caldimonas thermodepolymerans</name>
    <dbReference type="NCBI Taxonomy" id="215580"/>
    <lineage>
        <taxon>Bacteria</taxon>
        <taxon>Pseudomonadati</taxon>
        <taxon>Pseudomonadota</taxon>
        <taxon>Betaproteobacteria</taxon>
        <taxon>Burkholderiales</taxon>
        <taxon>Sphaerotilaceae</taxon>
        <taxon>Caldimonas</taxon>
    </lineage>
</organism>
<gene>
    <name evidence="2" type="ORF">EV676_10711</name>
</gene>
<dbReference type="AlphaFoldDB" id="A0AA46DCU2"/>
<dbReference type="Proteomes" id="UP000294772">
    <property type="component" value="Unassembled WGS sequence"/>
</dbReference>
<sequence length="113" mass="12157">MRTFGLQGLALGAVLGFAAGVAAAWWHYSPRLKVAEQRAEHLVDLVREQNRAVEALKTATDNRIAAARAAAERARGEAEAHRKAADRILSQRLPVGLDACAASCMLIDAEVRP</sequence>
<name>A0AA46DCU2_9BURK</name>
<evidence type="ECO:0000313" key="3">
    <source>
        <dbReference type="Proteomes" id="UP000294772"/>
    </source>
</evidence>
<evidence type="ECO:0000256" key="1">
    <source>
        <dbReference type="SAM" id="Coils"/>
    </source>
</evidence>
<comment type="caution">
    <text evidence="2">The sequence shown here is derived from an EMBL/GenBank/DDBJ whole genome shotgun (WGS) entry which is preliminary data.</text>
</comment>
<proteinExistence type="predicted"/>
<keyword evidence="1" id="KW-0175">Coiled coil</keyword>
<dbReference type="EMBL" id="SLXF01000007">
    <property type="protein sequence ID" value="TCP06141.1"/>
    <property type="molecule type" value="Genomic_DNA"/>
</dbReference>